<dbReference type="SUPFAM" id="SSF54637">
    <property type="entry name" value="Thioesterase/thiol ester dehydrase-isomerase"/>
    <property type="match status" value="1"/>
</dbReference>
<reference evidence="1 2" key="1">
    <citation type="submission" date="2019-01" db="EMBL/GenBank/DDBJ databases">
        <title>Genome sequences of Streptomyces and Rhizobium isolates collected from root and soil.</title>
        <authorList>
            <person name="Chhettri S."/>
            <person name="Sevigny J.L."/>
            <person name="Sen A."/>
            <person name="Ennis N."/>
            <person name="Tisa L."/>
        </authorList>
    </citation>
    <scope>NUCLEOTIDE SEQUENCE [LARGE SCALE GENOMIC DNA]</scope>
    <source>
        <strain evidence="1 2">San01</strain>
    </source>
</reference>
<dbReference type="AlphaFoldDB" id="A0A3S2Z564"/>
<protein>
    <submittedName>
        <fullName evidence="1">Acyl-CoA thioesterase</fullName>
    </submittedName>
</protein>
<gene>
    <name evidence="1" type="ORF">EOT10_04125</name>
</gene>
<name>A0A3S2Z564_9ACTN</name>
<dbReference type="RefSeq" id="WP_127826616.1">
    <property type="nucleotide sequence ID" value="NZ_RZYA01000001.1"/>
</dbReference>
<sequence>MSDFTPTWEHTLVLRERDFDGLGHLTAAAYLEVLEEARTVWLRSTVVDGPPMYVVAEQNIRYRREIRQGDSPLRILIAPSLDSPQRYTVNETIVSSAGNVHAVSRAVLVAWDPVHRRPRDLNELELALVAPPL</sequence>
<dbReference type="OrthoDB" id="9799036at2"/>
<dbReference type="InterPro" id="IPR029069">
    <property type="entry name" value="HotDog_dom_sf"/>
</dbReference>
<comment type="caution">
    <text evidence="1">The sequence shown here is derived from an EMBL/GenBank/DDBJ whole genome shotgun (WGS) entry which is preliminary data.</text>
</comment>
<dbReference type="Gene3D" id="3.10.129.10">
    <property type="entry name" value="Hotdog Thioesterase"/>
    <property type="match status" value="1"/>
</dbReference>
<evidence type="ECO:0000313" key="1">
    <source>
        <dbReference type="EMBL" id="RVU29030.1"/>
    </source>
</evidence>
<evidence type="ECO:0000313" key="2">
    <source>
        <dbReference type="Proteomes" id="UP000283128"/>
    </source>
</evidence>
<dbReference type="EMBL" id="RZYA01000001">
    <property type="protein sequence ID" value="RVU29030.1"/>
    <property type="molecule type" value="Genomic_DNA"/>
</dbReference>
<keyword evidence="2" id="KW-1185">Reference proteome</keyword>
<dbReference type="CDD" id="cd00586">
    <property type="entry name" value="4HBT"/>
    <property type="match status" value="1"/>
</dbReference>
<dbReference type="Pfam" id="PF13279">
    <property type="entry name" value="4HBT_2"/>
    <property type="match status" value="1"/>
</dbReference>
<dbReference type="Proteomes" id="UP000283128">
    <property type="component" value="Unassembled WGS sequence"/>
</dbReference>
<accession>A0A3S2Z564</accession>
<proteinExistence type="predicted"/>
<organism evidence="1 2">
    <name type="scientific">Streptomyces antnestii</name>
    <dbReference type="NCBI Taxonomy" id="2494256"/>
    <lineage>
        <taxon>Bacteria</taxon>
        <taxon>Bacillati</taxon>
        <taxon>Actinomycetota</taxon>
        <taxon>Actinomycetes</taxon>
        <taxon>Kitasatosporales</taxon>
        <taxon>Streptomycetaceae</taxon>
        <taxon>Streptomyces</taxon>
    </lineage>
</organism>